<protein>
    <submittedName>
        <fullName evidence="2">MbtH family NRPS accessory protein</fullName>
    </submittedName>
</protein>
<dbReference type="Proteomes" id="UP000650424">
    <property type="component" value="Unassembled WGS sequence"/>
</dbReference>
<dbReference type="PANTHER" id="PTHR38444:SF1">
    <property type="entry name" value="ENTEROBACTIN BIOSYNTHESIS PROTEIN YBDZ"/>
    <property type="match status" value="1"/>
</dbReference>
<dbReference type="InterPro" id="IPR005153">
    <property type="entry name" value="MbtH-like_dom"/>
</dbReference>
<comment type="caution">
    <text evidence="2">The sequence shown here is derived from an EMBL/GenBank/DDBJ whole genome shotgun (WGS) entry which is preliminary data.</text>
</comment>
<gene>
    <name evidence="2" type="ORF">H8L32_00110</name>
</gene>
<dbReference type="PANTHER" id="PTHR38444">
    <property type="entry name" value="ENTEROBACTIN BIOSYNTHESIS PROTEIN YBDZ"/>
    <property type="match status" value="1"/>
</dbReference>
<organism evidence="2 3">
    <name type="scientific">Undibacterium hunanense</name>
    <dbReference type="NCBI Taxonomy" id="2762292"/>
    <lineage>
        <taxon>Bacteria</taxon>
        <taxon>Pseudomonadati</taxon>
        <taxon>Pseudomonadota</taxon>
        <taxon>Betaproteobacteria</taxon>
        <taxon>Burkholderiales</taxon>
        <taxon>Oxalobacteraceae</taxon>
        <taxon>Undibacterium</taxon>
    </lineage>
</organism>
<dbReference type="InterPro" id="IPR038020">
    <property type="entry name" value="MbtH-like_sf"/>
</dbReference>
<reference evidence="2 3" key="1">
    <citation type="submission" date="2020-08" db="EMBL/GenBank/DDBJ databases">
        <title>Novel species isolated from subtropical streams in China.</title>
        <authorList>
            <person name="Lu H."/>
        </authorList>
    </citation>
    <scope>NUCLEOTIDE SEQUENCE [LARGE SCALE GENOMIC DNA]</scope>
    <source>
        <strain evidence="2 3">CY18W</strain>
    </source>
</reference>
<dbReference type="RefSeq" id="WP_186945144.1">
    <property type="nucleotide sequence ID" value="NZ_JACOGF010000001.1"/>
</dbReference>
<proteinExistence type="predicted"/>
<evidence type="ECO:0000313" key="3">
    <source>
        <dbReference type="Proteomes" id="UP000650424"/>
    </source>
</evidence>
<dbReference type="Gene3D" id="3.90.820.10">
    <property type="entry name" value="Structural Genomics, Unknown Function 30-nov-00 1gh9 Mol_id"/>
    <property type="match status" value="1"/>
</dbReference>
<sequence length="69" mass="7840">MTDQTDDQYDVVTNVHGHYSIWPSGKELPLGWHQSGFSGSREDSLHYISEVWIDAHPRALLDAMKAGRE</sequence>
<feature type="domain" description="MbtH-like" evidence="1">
    <location>
        <begin position="3"/>
        <end position="50"/>
    </location>
</feature>
<dbReference type="SUPFAM" id="SSF160582">
    <property type="entry name" value="MbtH-like"/>
    <property type="match status" value="1"/>
</dbReference>
<dbReference type="Pfam" id="PF03621">
    <property type="entry name" value="MbtH"/>
    <property type="match status" value="1"/>
</dbReference>
<dbReference type="SMART" id="SM00923">
    <property type="entry name" value="MbtH"/>
    <property type="match status" value="1"/>
</dbReference>
<keyword evidence="3" id="KW-1185">Reference proteome</keyword>
<evidence type="ECO:0000313" key="2">
    <source>
        <dbReference type="EMBL" id="MBC3915872.1"/>
    </source>
</evidence>
<name>A0ABR6ZJ00_9BURK</name>
<accession>A0ABR6ZJ00</accession>
<evidence type="ECO:0000259" key="1">
    <source>
        <dbReference type="SMART" id="SM00923"/>
    </source>
</evidence>
<dbReference type="InterPro" id="IPR037407">
    <property type="entry name" value="MLP_fam"/>
</dbReference>
<dbReference type="EMBL" id="JACOGF010000001">
    <property type="protein sequence ID" value="MBC3915872.1"/>
    <property type="molecule type" value="Genomic_DNA"/>
</dbReference>